<feature type="region of interest" description="Disordered" evidence="2">
    <location>
        <begin position="304"/>
        <end position="325"/>
    </location>
</feature>
<protein>
    <recommendedName>
        <fullName evidence="8">Reverse transcriptase</fullName>
    </recommendedName>
</protein>
<dbReference type="GO" id="GO:0008270">
    <property type="term" value="F:zinc ion binding"/>
    <property type="evidence" value="ECO:0007669"/>
    <property type="project" value="UniProtKB-KW"/>
</dbReference>
<dbReference type="PROSITE" id="PS50157">
    <property type="entry name" value="ZINC_FINGER_C2H2_2"/>
    <property type="match status" value="2"/>
</dbReference>
<dbReference type="InterPro" id="IPR013087">
    <property type="entry name" value="Znf_C2H2_type"/>
</dbReference>
<sequence length="1237" mass="140291">MVQSLALRYISTATQTDPLDLRVTEIELASQYREEGIKLVTVEFLNSKLVKDDGIQQANVWEYLGQLPEPYEISPMGAGQEKVLSAEGSVEEPRTSEAECGRRDIDEPQTPEALHVPATVVSSPKTPVIPMPDKQPSCPQCEARFTRMLGLIDHLKRVHGQRKIIFRCAKCGKQNLRYHSISCHIPRCKGTTCVAPTGEWVCEVCHRGFATKIGLGQHKRIRHPLVRNLERIAASQPKVPSARGAHRRVWSEEEEALLMQLVEKYNGKRNINQLIAEHIPTKTAKQISDKRRILAKHLVVRDQEDPAGDVETEHLSEPVHSPKEGHLKQHYRNLIKTGLSVGKFTMYREAFEKFVNGQDPGCVVNDVYNEFLGILGEPKQNTSMGRSRKKKVHDQKSGKTPNWMSKRAIKKGKFLRFQYLFKIHRRRLARIILDSTEALQCQIPSNDVHDHFKARWDTSGIFSGLSNFPPYKEVNNMVFEALITDKEVEKNVKEMCKTSAPGPDGFTLGQISAKDPKFSRLTEIFNLWLVTGTIPDALRDCRTVLIPKSSDAERLGDINNWRPITIGSVVIRLFSRIATARLSQACPINPRQRGFIRASGCAENLKLLQLVVKTAKREHKHLGVVFVDIAKAFDTVSHQHVFEGLVQRGVDSHVIELVREMYRDVRTCISVGKGKTDPIYIRSGVKQGDPMSPLLFNLAMDPLLCKLENGGKGFHHGDWKTTAMAFADDLVLLSDSWDGMCHNIKILETFCNLTGLNTKGEKCHGFYIKPTKDSYTINECPAWVINGSPLNMIDPGCSERYLGTWVDPWITFADPRLSEKLTDWLQRIGRSPLKPLQKVDILRTYTIPRMIYLADHTEVKVSLLESLDQLIRNTVKEWLHLPQSTCDAILYSSFKDGGLGLIRLVALIPSIQARRLHRLAQSSDETLVNYLKDIHLERLFESLWLKAGGSRESIPSIWEPLPMVDLGDNDEARLEWEAPTPKISYPKPCNWRKLEFQKWTRLVSQGHGIENFENDEISNAWLRRFGGIPHRKLITALQLRANVYPTREFLARGRHENFVQSCRHCGATLETTAHIVGNCATTQEARIKRHNAICEALSEVAKREGWIVYEEPHLRDEVNELFKPDLIFVKGSKAVVVDVTVRYEHSDTSLKEAASEKARKYQRLQKQIEELTNVKDIEYVGFPMGARGKWYGKNTELLTALGLSKTRLERTARALASKVLFASVDIVHLFVSKARST</sequence>
<accession>A0A8C5JJ73</accession>
<dbReference type="AlphaFoldDB" id="A0A8C5JJ73"/>
<dbReference type="PROSITE" id="PS50878">
    <property type="entry name" value="RT_POL"/>
    <property type="match status" value="1"/>
</dbReference>
<dbReference type="Pfam" id="PF00249">
    <property type="entry name" value="Myb_DNA-binding"/>
    <property type="match status" value="1"/>
</dbReference>
<evidence type="ECO:0008006" key="8">
    <source>
        <dbReference type="Google" id="ProtNLM"/>
    </source>
</evidence>
<dbReference type="SUPFAM" id="SSF46689">
    <property type="entry name" value="Homeodomain-like"/>
    <property type="match status" value="1"/>
</dbReference>
<keyword evidence="1" id="KW-0862">Zinc</keyword>
<dbReference type="InterPro" id="IPR009057">
    <property type="entry name" value="Homeodomain-like_sf"/>
</dbReference>
<dbReference type="InterPro" id="IPR001005">
    <property type="entry name" value="SANT/Myb"/>
</dbReference>
<evidence type="ECO:0000313" key="7">
    <source>
        <dbReference type="Proteomes" id="UP000694408"/>
    </source>
</evidence>
<dbReference type="InterPro" id="IPR017930">
    <property type="entry name" value="Myb_dom"/>
</dbReference>
<reference evidence="6" key="2">
    <citation type="submission" date="2025-09" db="UniProtKB">
        <authorList>
            <consortium name="Ensembl"/>
        </authorList>
    </citation>
    <scope>IDENTIFICATION</scope>
</reference>
<evidence type="ECO:0000256" key="2">
    <source>
        <dbReference type="SAM" id="MobiDB-lite"/>
    </source>
</evidence>
<dbReference type="SUPFAM" id="SSF56672">
    <property type="entry name" value="DNA/RNA polymerases"/>
    <property type="match status" value="1"/>
</dbReference>
<dbReference type="Gene3D" id="1.10.10.60">
    <property type="entry name" value="Homeodomain-like"/>
    <property type="match status" value="1"/>
</dbReference>
<keyword evidence="1" id="KW-0479">Metal-binding</keyword>
<dbReference type="InterPro" id="IPR000477">
    <property type="entry name" value="RT_dom"/>
</dbReference>
<reference evidence="6" key="1">
    <citation type="submission" date="2025-08" db="UniProtKB">
        <authorList>
            <consortium name="Ensembl"/>
        </authorList>
    </citation>
    <scope>IDENTIFICATION</scope>
</reference>
<evidence type="ECO:0000259" key="3">
    <source>
        <dbReference type="PROSITE" id="PS50157"/>
    </source>
</evidence>
<keyword evidence="1" id="KW-0863">Zinc-finger</keyword>
<dbReference type="Gene3D" id="3.30.160.60">
    <property type="entry name" value="Classic Zinc Finger"/>
    <property type="match status" value="1"/>
</dbReference>
<evidence type="ECO:0000256" key="1">
    <source>
        <dbReference type="PROSITE-ProRule" id="PRU00042"/>
    </source>
</evidence>
<feature type="compositionally biased region" description="Basic and acidic residues" evidence="2">
    <location>
        <begin position="311"/>
        <end position="325"/>
    </location>
</feature>
<evidence type="ECO:0000259" key="5">
    <source>
        <dbReference type="PROSITE" id="PS51294"/>
    </source>
</evidence>
<dbReference type="PANTHER" id="PTHR19446">
    <property type="entry name" value="REVERSE TRANSCRIPTASES"/>
    <property type="match status" value="1"/>
</dbReference>
<organism evidence="6 7">
    <name type="scientific">Junco hyemalis</name>
    <name type="common">Dark-eyed junco</name>
    <dbReference type="NCBI Taxonomy" id="40217"/>
    <lineage>
        <taxon>Eukaryota</taxon>
        <taxon>Metazoa</taxon>
        <taxon>Chordata</taxon>
        <taxon>Craniata</taxon>
        <taxon>Vertebrata</taxon>
        <taxon>Euteleostomi</taxon>
        <taxon>Archelosauria</taxon>
        <taxon>Archosauria</taxon>
        <taxon>Dinosauria</taxon>
        <taxon>Saurischia</taxon>
        <taxon>Theropoda</taxon>
        <taxon>Coelurosauria</taxon>
        <taxon>Aves</taxon>
        <taxon>Neognathae</taxon>
        <taxon>Neoaves</taxon>
        <taxon>Telluraves</taxon>
        <taxon>Australaves</taxon>
        <taxon>Passeriformes</taxon>
        <taxon>Passerellidae</taxon>
        <taxon>Junco</taxon>
    </lineage>
</organism>
<name>A0A8C5JJ73_JUNHY</name>
<dbReference type="InterPro" id="IPR043502">
    <property type="entry name" value="DNA/RNA_pol_sf"/>
</dbReference>
<keyword evidence="7" id="KW-1185">Reference proteome</keyword>
<feature type="domain" description="Reverse transcriptase" evidence="4">
    <location>
        <begin position="527"/>
        <end position="806"/>
    </location>
</feature>
<dbReference type="OMA" id="INECADW"/>
<evidence type="ECO:0000259" key="4">
    <source>
        <dbReference type="PROSITE" id="PS50878"/>
    </source>
</evidence>
<dbReference type="InterPro" id="IPR036236">
    <property type="entry name" value="Znf_C2H2_sf"/>
</dbReference>
<evidence type="ECO:0000313" key="6">
    <source>
        <dbReference type="Ensembl" id="ENSJHYP00000020089.1"/>
    </source>
</evidence>
<dbReference type="PROSITE" id="PS51294">
    <property type="entry name" value="HTH_MYB"/>
    <property type="match status" value="1"/>
</dbReference>
<feature type="domain" description="HTH myb-type" evidence="5">
    <location>
        <begin position="242"/>
        <end position="299"/>
    </location>
</feature>
<dbReference type="SMART" id="SM00355">
    <property type="entry name" value="ZnF_C2H2"/>
    <property type="match status" value="3"/>
</dbReference>
<dbReference type="CDD" id="cd00167">
    <property type="entry name" value="SANT"/>
    <property type="match status" value="1"/>
</dbReference>
<dbReference type="SUPFAM" id="SSF57667">
    <property type="entry name" value="beta-beta-alpha zinc fingers"/>
    <property type="match status" value="1"/>
</dbReference>
<feature type="domain" description="C2H2-type" evidence="3">
    <location>
        <begin position="136"/>
        <end position="164"/>
    </location>
</feature>
<dbReference type="Pfam" id="PF00078">
    <property type="entry name" value="RVT_1"/>
    <property type="match status" value="1"/>
</dbReference>
<dbReference type="CDD" id="cd01650">
    <property type="entry name" value="RT_nLTR_like"/>
    <property type="match status" value="1"/>
</dbReference>
<dbReference type="Proteomes" id="UP000694408">
    <property type="component" value="Unplaced"/>
</dbReference>
<dbReference type="PROSITE" id="PS00028">
    <property type="entry name" value="ZINC_FINGER_C2H2_1"/>
    <property type="match status" value="2"/>
</dbReference>
<feature type="region of interest" description="Disordered" evidence="2">
    <location>
        <begin position="379"/>
        <end position="402"/>
    </location>
</feature>
<feature type="domain" description="C2H2-type" evidence="3">
    <location>
        <begin position="200"/>
        <end position="228"/>
    </location>
</feature>
<proteinExistence type="predicted"/>
<dbReference type="Ensembl" id="ENSJHYT00000024236.1">
    <property type="protein sequence ID" value="ENSJHYP00000020089.1"/>
    <property type="gene ID" value="ENSJHYG00000015254.1"/>
</dbReference>